<keyword evidence="1" id="KW-0472">Membrane</keyword>
<reference evidence="3 4" key="1">
    <citation type="submission" date="2020-01" db="EMBL/GenBank/DDBJ databases">
        <title>The possibility of degradation of plastic by Microbulbifer hydrolyticus IRE-31.</title>
        <authorList>
            <person name="Liu L."/>
        </authorList>
    </citation>
    <scope>NUCLEOTIDE SEQUENCE [LARGE SCALE GENOMIC DNA]</scope>
    <source>
        <strain evidence="3 4">IRE-31</strain>
    </source>
</reference>
<keyword evidence="1" id="KW-1133">Transmembrane helix</keyword>
<dbReference type="Proteomes" id="UP000563601">
    <property type="component" value="Unassembled WGS sequence"/>
</dbReference>
<evidence type="ECO:0000313" key="3">
    <source>
        <dbReference type="EMBL" id="QHQ38679.1"/>
    </source>
</evidence>
<evidence type="ECO:0000313" key="5">
    <source>
        <dbReference type="Proteomes" id="UP000563601"/>
    </source>
</evidence>
<dbReference type="Proteomes" id="UP000464675">
    <property type="component" value="Chromosome"/>
</dbReference>
<evidence type="ECO:0000313" key="2">
    <source>
        <dbReference type="EMBL" id="MBB5213110.1"/>
    </source>
</evidence>
<gene>
    <name evidence="3" type="ORF">GTQ55_06535</name>
    <name evidence="2" type="ORF">HNQ53_003357</name>
</gene>
<evidence type="ECO:0000313" key="4">
    <source>
        <dbReference type="Proteomes" id="UP000464675"/>
    </source>
</evidence>
<proteinExistence type="predicted"/>
<dbReference type="EMBL" id="CP047491">
    <property type="protein sequence ID" value="QHQ38679.1"/>
    <property type="molecule type" value="Genomic_DNA"/>
</dbReference>
<accession>A0A6P1TBN8</accession>
<reference evidence="2 5" key="2">
    <citation type="submission" date="2020-08" db="EMBL/GenBank/DDBJ databases">
        <title>Genomic Encyclopedia of Type Strains, Phase IV (KMG-IV): sequencing the most valuable type-strain genomes for metagenomic binning, comparative biology and taxonomic classification.</title>
        <authorList>
            <person name="Goeker M."/>
        </authorList>
    </citation>
    <scope>NUCLEOTIDE SEQUENCE [LARGE SCALE GENOMIC DNA]</scope>
    <source>
        <strain evidence="2 5">DSM 11525</strain>
    </source>
</reference>
<dbReference type="EMBL" id="JACHHR010000006">
    <property type="protein sequence ID" value="MBB5213110.1"/>
    <property type="molecule type" value="Genomic_DNA"/>
</dbReference>
<protein>
    <submittedName>
        <fullName evidence="2">Uncharacterized protein</fullName>
    </submittedName>
</protein>
<dbReference type="AlphaFoldDB" id="A0A6P1TBN8"/>
<organism evidence="2 5">
    <name type="scientific">Microbulbifer hydrolyticus</name>
    <dbReference type="NCBI Taxonomy" id="48074"/>
    <lineage>
        <taxon>Bacteria</taxon>
        <taxon>Pseudomonadati</taxon>
        <taxon>Pseudomonadota</taxon>
        <taxon>Gammaproteobacteria</taxon>
        <taxon>Cellvibrionales</taxon>
        <taxon>Microbulbiferaceae</taxon>
        <taxon>Microbulbifer</taxon>
    </lineage>
</organism>
<keyword evidence="1" id="KW-0812">Transmembrane</keyword>
<dbReference type="OrthoDB" id="10012519at2"/>
<evidence type="ECO:0000256" key="1">
    <source>
        <dbReference type="SAM" id="Phobius"/>
    </source>
</evidence>
<name>A0A6P1TBN8_9GAMM</name>
<feature type="transmembrane region" description="Helical" evidence="1">
    <location>
        <begin position="39"/>
        <end position="59"/>
    </location>
</feature>
<keyword evidence="4" id="KW-1185">Reference proteome</keyword>
<sequence>MNQRDFKRNEELHSKTRDSIAALEDKIAQVLLESSGSEYGYSVAVYYFFGVLAALFRFLDRESKFKRSAIDDFELETVSETTKKIHLEGRCYWLGGGRSYDTFKIDYAKNTDPKLYSFKFRANDPCASETLYVGKTYTGWEIGDA</sequence>
<dbReference type="RefSeq" id="WP_161858007.1">
    <property type="nucleotide sequence ID" value="NZ_CP047491.1"/>
</dbReference>